<dbReference type="RefSeq" id="WP_343897829.1">
    <property type="nucleotide sequence ID" value="NZ_BAAAFZ010000092.1"/>
</dbReference>
<sequence length="124" mass="13229">MLRCAYLPDGALGSVVLLWGQAGDLRGLAALFLSLSTSPREERIGDDGSPGTVTVRFDDHPRGMRAAGNDPSWEMAPAEAARFSELLIALAASPCPAHQYLDRASGEGRTVKASLGEYPNDFRP</sequence>
<comment type="caution">
    <text evidence="2">The sequence shown here is derived from an EMBL/GenBank/DDBJ whole genome shotgun (WGS) entry which is preliminary data.</text>
</comment>
<reference evidence="2 3" key="1">
    <citation type="journal article" date="2019" name="Int. J. Syst. Evol. Microbiol.">
        <title>The Global Catalogue of Microorganisms (GCM) 10K type strain sequencing project: providing services to taxonomists for standard genome sequencing and annotation.</title>
        <authorList>
            <consortium name="The Broad Institute Genomics Platform"/>
            <consortium name="The Broad Institute Genome Sequencing Center for Infectious Disease"/>
            <person name="Wu L."/>
            <person name="Ma J."/>
        </authorList>
    </citation>
    <scope>NUCLEOTIDE SEQUENCE [LARGE SCALE GENOMIC DNA]</scope>
    <source>
        <strain evidence="2 3">JCM 9933</strain>
    </source>
</reference>
<protein>
    <submittedName>
        <fullName evidence="2">Uncharacterized protein</fullName>
    </submittedName>
</protein>
<name>A0ABN1G491_9PROT</name>
<dbReference type="EMBL" id="BAAAFZ010000092">
    <property type="protein sequence ID" value="GAA0603650.1"/>
    <property type="molecule type" value="Genomic_DNA"/>
</dbReference>
<keyword evidence="3" id="KW-1185">Reference proteome</keyword>
<organism evidence="2 3">
    <name type="scientific">Craurococcus roseus</name>
    <dbReference type="NCBI Taxonomy" id="77585"/>
    <lineage>
        <taxon>Bacteria</taxon>
        <taxon>Pseudomonadati</taxon>
        <taxon>Pseudomonadota</taxon>
        <taxon>Alphaproteobacteria</taxon>
        <taxon>Acetobacterales</taxon>
        <taxon>Acetobacteraceae</taxon>
        <taxon>Craurococcus</taxon>
    </lineage>
</organism>
<evidence type="ECO:0000313" key="2">
    <source>
        <dbReference type="EMBL" id="GAA0603650.1"/>
    </source>
</evidence>
<evidence type="ECO:0000256" key="1">
    <source>
        <dbReference type="SAM" id="MobiDB-lite"/>
    </source>
</evidence>
<evidence type="ECO:0000313" key="3">
    <source>
        <dbReference type="Proteomes" id="UP001501588"/>
    </source>
</evidence>
<proteinExistence type="predicted"/>
<gene>
    <name evidence="2" type="ORF">GCM10009416_46570</name>
</gene>
<accession>A0ABN1G491</accession>
<feature type="region of interest" description="Disordered" evidence="1">
    <location>
        <begin position="40"/>
        <end position="71"/>
    </location>
</feature>
<dbReference type="Proteomes" id="UP001501588">
    <property type="component" value="Unassembled WGS sequence"/>
</dbReference>